<dbReference type="EMBL" id="AP022620">
    <property type="protein sequence ID" value="BBZ78731.1"/>
    <property type="molecule type" value="Genomic_DNA"/>
</dbReference>
<proteinExistence type="predicted"/>
<reference evidence="1 2" key="1">
    <citation type="journal article" date="2019" name="Emerg. Microbes Infect.">
        <title>Comprehensive subspecies identification of 175 nontuberculous mycobacteria species based on 7547 genomic profiles.</title>
        <authorList>
            <person name="Matsumoto Y."/>
            <person name="Kinjo T."/>
            <person name="Motooka D."/>
            <person name="Nabeya D."/>
            <person name="Jung N."/>
            <person name="Uechi K."/>
            <person name="Horii T."/>
            <person name="Iida T."/>
            <person name="Fujita J."/>
            <person name="Nakamura S."/>
        </authorList>
    </citation>
    <scope>NUCLEOTIDE SEQUENCE [LARGE SCALE GENOMIC DNA]</scope>
    <source>
        <strain evidence="1 2">JCM 30275</strain>
    </source>
</reference>
<name>A0A6N4WHQ4_9MYCO</name>
<dbReference type="KEGG" id="many:MANY_40680"/>
<protein>
    <recommendedName>
        <fullName evidence="3">TetR family transcriptional regulator</fullName>
    </recommendedName>
</protein>
<dbReference type="Gene3D" id="1.10.357.10">
    <property type="entry name" value="Tetracycline Repressor, domain 2"/>
    <property type="match status" value="1"/>
</dbReference>
<organism evidence="1 2">
    <name type="scientific">Mycolicibacterium anyangense</name>
    <dbReference type="NCBI Taxonomy" id="1431246"/>
    <lineage>
        <taxon>Bacteria</taxon>
        <taxon>Bacillati</taxon>
        <taxon>Actinomycetota</taxon>
        <taxon>Actinomycetes</taxon>
        <taxon>Mycobacteriales</taxon>
        <taxon>Mycobacteriaceae</taxon>
        <taxon>Mycolicibacterium</taxon>
    </lineage>
</organism>
<gene>
    <name evidence="1" type="ORF">MANY_40680</name>
</gene>
<evidence type="ECO:0000313" key="2">
    <source>
        <dbReference type="Proteomes" id="UP000467249"/>
    </source>
</evidence>
<dbReference type="Proteomes" id="UP000467249">
    <property type="component" value="Chromosome"/>
</dbReference>
<keyword evidence="2" id="KW-1185">Reference proteome</keyword>
<sequence length="254" mass="26780">MLVAAWAVTAEASGVVGGSPQPARPTASIAATTGTIRREDIASSVAYPARSPHPNVAPEPLVTCRTVHGDDVTAWTKKGFTADLDPRRLAQPVDSLLAELPATALTLRRVALRAGVPYEQLAGRFLTVEAMLAEISLARLADAPLGSARLSSPRERVIGELHVLLTLMADQPLLGSACANAVMSSAAGVTRVRREIEAELSRRIEVALGYGAWPDLVEVLHWTLLGAIITAAGGAEPLEYVDERLGGFVELLLA</sequence>
<evidence type="ECO:0008006" key="3">
    <source>
        <dbReference type="Google" id="ProtNLM"/>
    </source>
</evidence>
<dbReference type="AlphaFoldDB" id="A0A6N4WHQ4"/>
<evidence type="ECO:0000313" key="1">
    <source>
        <dbReference type="EMBL" id="BBZ78731.1"/>
    </source>
</evidence>
<accession>A0A6N4WHQ4</accession>